<proteinExistence type="predicted"/>
<accession>A0A1V0M641</accession>
<protein>
    <submittedName>
        <fullName evidence="1">Uncharacterized protein</fullName>
    </submittedName>
</protein>
<keyword evidence="1" id="KW-0614">Plasmid</keyword>
<sequence>MAHRVIQLKTTVAFPELVAHLVNAKIGAPKQMIGTSMHQLNEAMRKRVAAAMEKSGWQMDPETPAISAVRCWFYSVNIHRGPRVAAMVSQDLYRSVVSGDGIIAELLRRDPKHKPFEQYLGTVAEFDSLPEASQRDLGKKNTVIACLAGFARTTQTWGLAPPLNEVPGLHFVAIDWKAKNGAHVLRSGLAIGDAPLTKEDLAEIVSIQLGLHLARCPQESPIDF</sequence>
<reference evidence="1" key="1">
    <citation type="submission" date="2017-01" db="EMBL/GenBank/DDBJ databases">
        <title>Complete nucleotide sequence of an IncP-2 blaVIM-2-harboring megaplasmid from Pseudomonas aeruginosa.</title>
        <authorList>
            <person name="Botelho J."/>
            <person name="Grosso F."/>
            <person name="Mabrouk A."/>
            <person name="Peixe L."/>
        </authorList>
    </citation>
    <scope>NUCLEOTIDE SEQUENCE</scope>
    <source>
        <strain evidence="1">FFUP_PS_37</strain>
        <plasmid evidence="1">pJB37</plasmid>
    </source>
</reference>
<evidence type="ECO:0000313" key="1">
    <source>
        <dbReference type="EMBL" id="ARD70365.1"/>
    </source>
</evidence>
<organism evidence="1">
    <name type="scientific">Pseudomonas aeruginosa</name>
    <dbReference type="NCBI Taxonomy" id="287"/>
    <lineage>
        <taxon>Bacteria</taxon>
        <taxon>Pseudomonadati</taxon>
        <taxon>Pseudomonadota</taxon>
        <taxon>Gammaproteobacteria</taxon>
        <taxon>Pseudomonadales</taxon>
        <taxon>Pseudomonadaceae</taxon>
        <taxon>Pseudomonas</taxon>
    </lineage>
</organism>
<name>A0A1V0M641_PSEAI</name>
<geneLocation type="plasmid" evidence="1">
    <name>pJB37</name>
</geneLocation>
<dbReference type="EMBL" id="KY494864">
    <property type="protein sequence ID" value="ARD70365.1"/>
    <property type="molecule type" value="Genomic_DNA"/>
</dbReference>
<dbReference type="AlphaFoldDB" id="A0A1V0M641"/>